<keyword evidence="1" id="KW-0829">Tyrosine-protein kinase</keyword>
<keyword evidence="1" id="KW-0418">Kinase</keyword>
<dbReference type="InterPro" id="IPR032675">
    <property type="entry name" value="LRR_dom_sf"/>
</dbReference>
<organism evidence="1 2">
    <name type="scientific">Elysia marginata</name>
    <dbReference type="NCBI Taxonomy" id="1093978"/>
    <lineage>
        <taxon>Eukaryota</taxon>
        <taxon>Metazoa</taxon>
        <taxon>Spiralia</taxon>
        <taxon>Lophotrochozoa</taxon>
        <taxon>Mollusca</taxon>
        <taxon>Gastropoda</taxon>
        <taxon>Heterobranchia</taxon>
        <taxon>Euthyneura</taxon>
        <taxon>Panpulmonata</taxon>
        <taxon>Sacoglossa</taxon>
        <taxon>Placobranchoidea</taxon>
        <taxon>Plakobranchidae</taxon>
        <taxon>Elysia</taxon>
    </lineage>
</organism>
<sequence>MADHRSLSNNPWRCDCDLAPLIHFVQRIHSSSLRATVCASASLVNAARYSVSDKISNYRMADIPISDLQCPPATDCHGHGCKPCHKGLQKRLGEQCVCMEGTQPSFRIGSACEGERDDIPTRNPALPRKATFRYNVGFCPCVHSRKVVDVSTAGRGKIDKQTGEKGR</sequence>
<name>A0AAV4JU15_9GAST</name>
<evidence type="ECO:0000313" key="1">
    <source>
        <dbReference type="EMBL" id="GFS26268.1"/>
    </source>
</evidence>
<dbReference type="Proteomes" id="UP000762676">
    <property type="component" value="Unassembled WGS sequence"/>
</dbReference>
<gene>
    <name evidence="1" type="ORF">ElyMa_005208300</name>
</gene>
<keyword evidence="1" id="KW-0675">Receptor</keyword>
<evidence type="ECO:0000313" key="2">
    <source>
        <dbReference type="Proteomes" id="UP000762676"/>
    </source>
</evidence>
<reference evidence="1 2" key="1">
    <citation type="journal article" date="2021" name="Elife">
        <title>Chloroplast acquisition without the gene transfer in kleptoplastic sea slugs, Plakobranchus ocellatus.</title>
        <authorList>
            <person name="Maeda T."/>
            <person name="Takahashi S."/>
            <person name="Yoshida T."/>
            <person name="Shimamura S."/>
            <person name="Takaki Y."/>
            <person name="Nagai Y."/>
            <person name="Toyoda A."/>
            <person name="Suzuki Y."/>
            <person name="Arimoto A."/>
            <person name="Ishii H."/>
            <person name="Satoh N."/>
            <person name="Nishiyama T."/>
            <person name="Hasebe M."/>
            <person name="Maruyama T."/>
            <person name="Minagawa J."/>
            <person name="Obokata J."/>
            <person name="Shigenobu S."/>
        </authorList>
    </citation>
    <scope>NUCLEOTIDE SEQUENCE [LARGE SCALE GENOMIC DNA]</scope>
</reference>
<protein>
    <submittedName>
        <fullName evidence="1">Receptor protein-tyrosine kinase</fullName>
    </submittedName>
</protein>
<comment type="caution">
    <text evidence="1">The sequence shown here is derived from an EMBL/GenBank/DDBJ whole genome shotgun (WGS) entry which is preliminary data.</text>
</comment>
<dbReference type="GO" id="GO:0004713">
    <property type="term" value="F:protein tyrosine kinase activity"/>
    <property type="evidence" value="ECO:0007669"/>
    <property type="project" value="UniProtKB-KW"/>
</dbReference>
<proteinExistence type="predicted"/>
<keyword evidence="1" id="KW-0808">Transferase</keyword>
<keyword evidence="2" id="KW-1185">Reference proteome</keyword>
<dbReference type="AlphaFoldDB" id="A0AAV4JU15"/>
<accession>A0AAV4JU15</accession>
<dbReference type="EMBL" id="BMAT01010402">
    <property type="protein sequence ID" value="GFS26268.1"/>
    <property type="molecule type" value="Genomic_DNA"/>
</dbReference>
<dbReference type="Gene3D" id="3.80.10.10">
    <property type="entry name" value="Ribonuclease Inhibitor"/>
    <property type="match status" value="1"/>
</dbReference>